<dbReference type="AlphaFoldDB" id="A0A6A6NVY6"/>
<feature type="compositionally biased region" description="Basic and acidic residues" evidence="2">
    <location>
        <begin position="557"/>
        <end position="595"/>
    </location>
</feature>
<feature type="compositionally biased region" description="Polar residues" evidence="2">
    <location>
        <begin position="109"/>
        <end position="120"/>
    </location>
</feature>
<keyword evidence="1" id="KW-0040">ANK repeat</keyword>
<evidence type="ECO:0000313" key="5">
    <source>
        <dbReference type="EMBL" id="KAF2455945.1"/>
    </source>
</evidence>
<dbReference type="InterPro" id="IPR053210">
    <property type="entry name" value="ANKRD12"/>
</dbReference>
<dbReference type="PANTHER" id="PTHR24149">
    <property type="entry name" value="ANKYRIN REPEAT DOMAIN-CONTAINING PROTEIN 12"/>
    <property type="match status" value="1"/>
</dbReference>
<dbReference type="GO" id="GO:0005654">
    <property type="term" value="C:nucleoplasm"/>
    <property type="evidence" value="ECO:0007669"/>
    <property type="project" value="TreeGrafter"/>
</dbReference>
<feature type="compositionally biased region" description="Low complexity" evidence="2">
    <location>
        <begin position="527"/>
        <end position="540"/>
    </location>
</feature>
<evidence type="ECO:0000259" key="3">
    <source>
        <dbReference type="Pfam" id="PF24513"/>
    </source>
</evidence>
<reference evidence="5" key="1">
    <citation type="journal article" date="2020" name="Stud. Mycol.">
        <title>101 Dothideomycetes genomes: a test case for predicting lifestyles and emergence of pathogens.</title>
        <authorList>
            <person name="Haridas S."/>
            <person name="Albert R."/>
            <person name="Binder M."/>
            <person name="Bloem J."/>
            <person name="Labutti K."/>
            <person name="Salamov A."/>
            <person name="Andreopoulos B."/>
            <person name="Baker S."/>
            <person name="Barry K."/>
            <person name="Bills G."/>
            <person name="Bluhm B."/>
            <person name="Cannon C."/>
            <person name="Castanera R."/>
            <person name="Culley D."/>
            <person name="Daum C."/>
            <person name="Ezra D."/>
            <person name="Gonzalez J."/>
            <person name="Henrissat B."/>
            <person name="Kuo A."/>
            <person name="Liang C."/>
            <person name="Lipzen A."/>
            <person name="Lutzoni F."/>
            <person name="Magnuson J."/>
            <person name="Mondo S."/>
            <person name="Nolan M."/>
            <person name="Ohm R."/>
            <person name="Pangilinan J."/>
            <person name="Park H.-J."/>
            <person name="Ramirez L."/>
            <person name="Alfaro M."/>
            <person name="Sun H."/>
            <person name="Tritt A."/>
            <person name="Yoshinaga Y."/>
            <person name="Zwiers L.-H."/>
            <person name="Turgeon B."/>
            <person name="Goodwin S."/>
            <person name="Spatafora J."/>
            <person name="Crous P."/>
            <person name="Grigoriev I."/>
        </authorList>
    </citation>
    <scope>NUCLEOTIDE SEQUENCE</scope>
    <source>
        <strain evidence="5">ATCC 16933</strain>
    </source>
</reference>
<feature type="compositionally biased region" description="Polar residues" evidence="2">
    <location>
        <begin position="72"/>
        <end position="82"/>
    </location>
</feature>
<dbReference type="SUPFAM" id="SSF48403">
    <property type="entry name" value="Ankyrin repeat"/>
    <property type="match status" value="1"/>
</dbReference>
<feature type="repeat" description="ANK" evidence="1">
    <location>
        <begin position="181"/>
        <end position="213"/>
    </location>
</feature>
<dbReference type="PROSITE" id="PS50088">
    <property type="entry name" value="ANK_REPEAT"/>
    <property type="match status" value="2"/>
</dbReference>
<feature type="non-terminal residue" evidence="5">
    <location>
        <position position="901"/>
    </location>
</feature>
<feature type="compositionally biased region" description="Basic and acidic residues" evidence="2">
    <location>
        <begin position="447"/>
        <end position="465"/>
    </location>
</feature>
<feature type="compositionally biased region" description="Basic and acidic residues" evidence="2">
    <location>
        <begin position="607"/>
        <end position="757"/>
    </location>
</feature>
<dbReference type="InterPro" id="IPR056485">
    <property type="entry name" value="ARM_KRIT1"/>
</dbReference>
<gene>
    <name evidence="5" type="ORF">BDY21DRAFT_270287</name>
</gene>
<evidence type="ECO:0008006" key="7">
    <source>
        <dbReference type="Google" id="ProtNLM"/>
    </source>
</evidence>
<feature type="region of interest" description="Disordered" evidence="2">
    <location>
        <begin position="427"/>
        <end position="757"/>
    </location>
</feature>
<dbReference type="PROSITE" id="PS50297">
    <property type="entry name" value="ANK_REP_REGION"/>
    <property type="match status" value="2"/>
</dbReference>
<dbReference type="PANTHER" id="PTHR24149:SF14">
    <property type="entry name" value="ANKYRIN REPEAT DOMAIN 12"/>
    <property type="match status" value="1"/>
</dbReference>
<proteinExistence type="predicted"/>
<feature type="domain" description="DUF7593" evidence="3">
    <location>
        <begin position="759"/>
        <end position="901"/>
    </location>
</feature>
<evidence type="ECO:0000256" key="1">
    <source>
        <dbReference type="PROSITE-ProRule" id="PRU00023"/>
    </source>
</evidence>
<dbReference type="Pfam" id="PF24521">
    <property type="entry name" value="Ank_KRIT1"/>
    <property type="match status" value="1"/>
</dbReference>
<dbReference type="Gene3D" id="1.25.40.20">
    <property type="entry name" value="Ankyrin repeat-containing domain"/>
    <property type="match status" value="2"/>
</dbReference>
<accession>A0A6A6NVY6</accession>
<feature type="region of interest" description="Disordered" evidence="2">
    <location>
        <begin position="1"/>
        <end position="130"/>
    </location>
</feature>
<organism evidence="5 6">
    <name type="scientific">Lineolata rhizophorae</name>
    <dbReference type="NCBI Taxonomy" id="578093"/>
    <lineage>
        <taxon>Eukaryota</taxon>
        <taxon>Fungi</taxon>
        <taxon>Dikarya</taxon>
        <taxon>Ascomycota</taxon>
        <taxon>Pezizomycotina</taxon>
        <taxon>Dothideomycetes</taxon>
        <taxon>Dothideomycetes incertae sedis</taxon>
        <taxon>Lineolatales</taxon>
        <taxon>Lineolataceae</taxon>
        <taxon>Lineolata</taxon>
    </lineage>
</organism>
<feature type="repeat" description="ANK" evidence="1">
    <location>
        <begin position="215"/>
        <end position="238"/>
    </location>
</feature>
<sequence length="901" mass="103322">APDSSSHRERSSSVAPSRKRKARDDLHVRHIEPPRQRHKSDGPAKDGMSGHGLRNPTSPATPNIRSTHKRSVSTQSVVPASQSRKRREVQNLVIQDRNFDSGSDDEYPQPQSGSVNPQSTRLKRSAQRSLVSPVRAVPAVKKNTDRFGATRLARECEKGDLTTVKQAYHAAPDELDQQDFAGISPLQKAALNGHVAVVEFLIDRGCRTDCKSKDDRDTPLIDAVENGHVEVVKVLLEKARVNPHHQNRRGQRAIDVVNDDEPEAPQMKEELNKAMMREGPEEDDSAQAGGSQKVTGNLLYSEFNTETLRDKAAVGDAAAVSELLSSNIMPNNACGVAAARGGYDDLLSIFIAYGLKADIDPSKHSETPMTVAIGRGHIGVIKLLLSQDGFDPTRRNKNGKTYWELAEERRGPKWQLERDLLKQAYEDFRSRMSPRAKKKQQPAASSSREKDQARAKSSARERERASSPLATGKHSKEQHPSTSPLPKQRARLISGKEKTNRELKRRRRVVDEEDDESSESDEESRPSTTSSKTATAGTASGREKEKDRQPPLKRRTHSDDAKVRDKDRDREHRVKEKERAREKTRVKEDKEKSESKTATPKATSPDPPRRREREKERERERLEKEKREKDEAAAREREAKAAAERAAAEQRERERREAEEKAEQARREAEERARREAEERARREAEEKARREAEEKAKREAEEKARREAEEKARREAEERERQERERKEREERERKEREEREERERQERERKAREREQRLDKLPRVLARALRLGPHRPLHFSGREMGISASFLPVYTARLADIDPSAPAERRDERWMPSFQAVGILGLHEPDLAEFPAWEKREFTPALRRRFLRGYDIRQLAEDQRFVPEGMAGYDPDAIAHRLREATEQFLSMEPLWWVK</sequence>
<dbReference type="InterPro" id="IPR002110">
    <property type="entry name" value="Ankyrin_rpt"/>
</dbReference>
<evidence type="ECO:0000313" key="6">
    <source>
        <dbReference type="Proteomes" id="UP000799766"/>
    </source>
</evidence>
<dbReference type="InterPro" id="IPR056015">
    <property type="entry name" value="DUF7593"/>
</dbReference>
<evidence type="ECO:0000256" key="2">
    <source>
        <dbReference type="SAM" id="MobiDB-lite"/>
    </source>
</evidence>
<feature type="compositionally biased region" description="Basic and acidic residues" evidence="2">
    <location>
        <begin position="1"/>
        <end position="11"/>
    </location>
</feature>
<feature type="compositionally biased region" description="Basic and acidic residues" evidence="2">
    <location>
        <begin position="22"/>
        <end position="44"/>
    </location>
</feature>
<keyword evidence="6" id="KW-1185">Reference proteome</keyword>
<feature type="compositionally biased region" description="Acidic residues" evidence="2">
    <location>
        <begin position="511"/>
        <end position="522"/>
    </location>
</feature>
<dbReference type="OrthoDB" id="194358at2759"/>
<dbReference type="InterPro" id="IPR036770">
    <property type="entry name" value="Ankyrin_rpt-contain_sf"/>
</dbReference>
<feature type="compositionally biased region" description="Polar residues" evidence="2">
    <location>
        <begin position="55"/>
        <end position="65"/>
    </location>
</feature>
<protein>
    <recommendedName>
        <fullName evidence="7">Ankyrin repeat-containing domain protein</fullName>
    </recommendedName>
</protein>
<dbReference type="EMBL" id="MU001685">
    <property type="protein sequence ID" value="KAF2455945.1"/>
    <property type="molecule type" value="Genomic_DNA"/>
</dbReference>
<dbReference type="SMART" id="SM00248">
    <property type="entry name" value="ANK"/>
    <property type="match status" value="3"/>
</dbReference>
<feature type="non-terminal residue" evidence="5">
    <location>
        <position position="1"/>
    </location>
</feature>
<evidence type="ECO:0000259" key="4">
    <source>
        <dbReference type="Pfam" id="PF24521"/>
    </source>
</evidence>
<dbReference type="Proteomes" id="UP000799766">
    <property type="component" value="Unassembled WGS sequence"/>
</dbReference>
<dbReference type="Pfam" id="PF12796">
    <property type="entry name" value="Ank_2"/>
    <property type="match status" value="1"/>
</dbReference>
<feature type="domain" description="KRIT1 ARM-repeats" evidence="4">
    <location>
        <begin position="290"/>
        <end position="429"/>
    </location>
</feature>
<feature type="compositionally biased region" description="Basic and acidic residues" evidence="2">
    <location>
        <begin position="541"/>
        <end position="550"/>
    </location>
</feature>
<dbReference type="Pfam" id="PF24513">
    <property type="entry name" value="DUF7593"/>
    <property type="match status" value="1"/>
</dbReference>
<name>A0A6A6NVY6_9PEZI</name>